<evidence type="ECO:0000256" key="4">
    <source>
        <dbReference type="ARBA" id="ARBA00022519"/>
    </source>
</evidence>
<dbReference type="PROSITE" id="PS50928">
    <property type="entry name" value="ABC_TM1"/>
    <property type="match status" value="2"/>
</dbReference>
<proteinExistence type="inferred from homology"/>
<feature type="transmembrane region" description="Helical" evidence="8">
    <location>
        <begin position="79"/>
        <end position="101"/>
    </location>
</feature>
<feature type="transmembrane region" description="Helical" evidence="8">
    <location>
        <begin position="264"/>
        <end position="284"/>
    </location>
</feature>
<sequence length="574" mass="62076">MATTSLTAGTGRGEALPARRRRSLPVGQALLCVVLLALGAYPLVWIGYKSFDAADGSGLNLDGYRNILQTSADVLVNTFVLAVGHTVIGGAIAVVLAWSVVRTDLPFKRTLELLIVLPFFLPGLVTAVAWLILGARKSGLINALWRELTGTQGSIVNITSIPGIMWVMVQAAVPFVFLLTAAAMRRMDATMEEASRMSGASRWMTFRRVTLPLLAPVLTSAMILSLIRGFENFDTPLVLGTPANIQVATTAMYDSIFSNILPDYQTASAFGVVLVLAMIPLILWQFRVLGRASFVTVSGKGYQPRIVRLRRLRWVAFAGVAIYAAITTILPIGCIAYGTVSPFLGFLNSALTLDHYRSVFGDSGFVSALLQSIYLGILSATLVMVLTFVVAYAIMHSRSRLRKVTEFLAWLPWLMPGIVLGLGFLWVFSSLPPIIAPNGTIWALVVAYVALGVPLGSRIVHSSLLQIGSDLEESARVHGASAIRTVRTILLPLIWPSFATGWILMFVTALRELSASVLLYPPSQPVLSVYMINLLTNGSLEQVSVVAMVMLALVAVLLFARTRVARSADIPASW</sequence>
<gene>
    <name evidence="10" type="ORF">ACFSXZ_34295</name>
</gene>
<keyword evidence="7 8" id="KW-0472">Membrane</keyword>
<reference evidence="11" key="1">
    <citation type="journal article" date="2019" name="Int. J. Syst. Evol. Microbiol.">
        <title>The Global Catalogue of Microorganisms (GCM) 10K type strain sequencing project: providing services to taxonomists for standard genome sequencing and annotation.</title>
        <authorList>
            <consortium name="The Broad Institute Genomics Platform"/>
            <consortium name="The Broad Institute Genome Sequencing Center for Infectious Disease"/>
            <person name="Wu L."/>
            <person name="Ma J."/>
        </authorList>
    </citation>
    <scope>NUCLEOTIDE SEQUENCE [LARGE SCALE GENOMIC DNA]</scope>
    <source>
        <strain evidence="11">CGMCC 4.7645</strain>
    </source>
</reference>
<dbReference type="EMBL" id="JBHUKR010000021">
    <property type="protein sequence ID" value="MFD2421414.1"/>
    <property type="molecule type" value="Genomic_DNA"/>
</dbReference>
<feature type="transmembrane region" description="Helical" evidence="8">
    <location>
        <begin position="205"/>
        <end position="227"/>
    </location>
</feature>
<dbReference type="SUPFAM" id="SSF161098">
    <property type="entry name" value="MetI-like"/>
    <property type="match status" value="2"/>
</dbReference>
<evidence type="ECO:0000256" key="5">
    <source>
        <dbReference type="ARBA" id="ARBA00022692"/>
    </source>
</evidence>
<feature type="transmembrane region" description="Helical" evidence="8">
    <location>
        <begin position="489"/>
        <end position="510"/>
    </location>
</feature>
<dbReference type="InterPro" id="IPR035906">
    <property type="entry name" value="MetI-like_sf"/>
</dbReference>
<feature type="transmembrane region" description="Helical" evidence="8">
    <location>
        <begin position="434"/>
        <end position="455"/>
    </location>
</feature>
<evidence type="ECO:0000256" key="6">
    <source>
        <dbReference type="ARBA" id="ARBA00022989"/>
    </source>
</evidence>
<evidence type="ECO:0000256" key="2">
    <source>
        <dbReference type="ARBA" id="ARBA00022448"/>
    </source>
</evidence>
<feature type="transmembrane region" description="Helical" evidence="8">
    <location>
        <begin position="164"/>
        <end position="184"/>
    </location>
</feature>
<keyword evidence="4" id="KW-0997">Cell inner membrane</keyword>
<feature type="transmembrane region" description="Helical" evidence="8">
    <location>
        <begin position="113"/>
        <end position="133"/>
    </location>
</feature>
<comment type="subcellular location">
    <subcellularLocation>
        <location evidence="1">Cell inner membrane</location>
        <topology evidence="1">Multi-pass membrane protein</topology>
    </subcellularLocation>
    <subcellularLocation>
        <location evidence="8">Cell membrane</location>
        <topology evidence="8">Multi-pass membrane protein</topology>
    </subcellularLocation>
</comment>
<feature type="transmembrane region" description="Helical" evidence="8">
    <location>
        <begin position="373"/>
        <end position="395"/>
    </location>
</feature>
<keyword evidence="2 8" id="KW-0813">Transport</keyword>
<organism evidence="10 11">
    <name type="scientific">Amycolatopsis pigmentata</name>
    <dbReference type="NCBI Taxonomy" id="450801"/>
    <lineage>
        <taxon>Bacteria</taxon>
        <taxon>Bacillati</taxon>
        <taxon>Actinomycetota</taxon>
        <taxon>Actinomycetes</taxon>
        <taxon>Pseudonocardiales</taxon>
        <taxon>Pseudonocardiaceae</taxon>
        <taxon>Amycolatopsis</taxon>
    </lineage>
</organism>
<keyword evidence="3" id="KW-1003">Cell membrane</keyword>
<dbReference type="PANTHER" id="PTHR43357">
    <property type="entry name" value="INNER MEMBRANE ABC TRANSPORTER PERMEASE PROTEIN YDCV"/>
    <property type="match status" value="1"/>
</dbReference>
<feature type="domain" description="ABC transmembrane type-1" evidence="9">
    <location>
        <begin position="75"/>
        <end position="285"/>
    </location>
</feature>
<comment type="similarity">
    <text evidence="8">Belongs to the binding-protein-dependent transport system permease family.</text>
</comment>
<feature type="transmembrane region" description="Helical" evidence="8">
    <location>
        <begin position="407"/>
        <end position="428"/>
    </location>
</feature>
<keyword evidence="6 8" id="KW-1133">Transmembrane helix</keyword>
<evidence type="ECO:0000259" key="9">
    <source>
        <dbReference type="PROSITE" id="PS50928"/>
    </source>
</evidence>
<protein>
    <submittedName>
        <fullName evidence="10">ABC transporter permease</fullName>
    </submittedName>
</protein>
<dbReference type="CDD" id="cd06261">
    <property type="entry name" value="TM_PBP2"/>
    <property type="match status" value="2"/>
</dbReference>
<dbReference type="Proteomes" id="UP001597417">
    <property type="component" value="Unassembled WGS sequence"/>
</dbReference>
<dbReference type="PANTHER" id="PTHR43357:SF4">
    <property type="entry name" value="INNER MEMBRANE ABC TRANSPORTER PERMEASE PROTEIN YDCV"/>
    <property type="match status" value="1"/>
</dbReference>
<evidence type="ECO:0000256" key="3">
    <source>
        <dbReference type="ARBA" id="ARBA00022475"/>
    </source>
</evidence>
<name>A0ABW5G3D8_9PSEU</name>
<keyword evidence="5 8" id="KW-0812">Transmembrane</keyword>
<keyword evidence="11" id="KW-1185">Reference proteome</keyword>
<evidence type="ECO:0000313" key="10">
    <source>
        <dbReference type="EMBL" id="MFD2421414.1"/>
    </source>
</evidence>
<feature type="transmembrane region" description="Helical" evidence="8">
    <location>
        <begin position="314"/>
        <end position="338"/>
    </location>
</feature>
<evidence type="ECO:0000313" key="11">
    <source>
        <dbReference type="Proteomes" id="UP001597417"/>
    </source>
</evidence>
<dbReference type="InterPro" id="IPR000515">
    <property type="entry name" value="MetI-like"/>
</dbReference>
<feature type="transmembrane region" description="Helical" evidence="8">
    <location>
        <begin position="543"/>
        <end position="560"/>
    </location>
</feature>
<feature type="transmembrane region" description="Helical" evidence="8">
    <location>
        <begin position="29"/>
        <end position="48"/>
    </location>
</feature>
<evidence type="ECO:0000256" key="8">
    <source>
        <dbReference type="RuleBase" id="RU363032"/>
    </source>
</evidence>
<dbReference type="Gene3D" id="1.10.3720.10">
    <property type="entry name" value="MetI-like"/>
    <property type="match status" value="2"/>
</dbReference>
<accession>A0ABW5G3D8</accession>
<dbReference type="Pfam" id="PF00528">
    <property type="entry name" value="BPD_transp_1"/>
    <property type="match status" value="2"/>
</dbReference>
<dbReference type="RefSeq" id="WP_378269959.1">
    <property type="nucleotide sequence ID" value="NZ_JBHUKR010000021.1"/>
</dbReference>
<comment type="caution">
    <text evidence="10">The sequence shown here is derived from an EMBL/GenBank/DDBJ whole genome shotgun (WGS) entry which is preliminary data.</text>
</comment>
<feature type="domain" description="ABC transmembrane type-1" evidence="9">
    <location>
        <begin position="369"/>
        <end position="561"/>
    </location>
</feature>
<evidence type="ECO:0000256" key="7">
    <source>
        <dbReference type="ARBA" id="ARBA00023136"/>
    </source>
</evidence>
<evidence type="ECO:0000256" key="1">
    <source>
        <dbReference type="ARBA" id="ARBA00004429"/>
    </source>
</evidence>